<dbReference type="RefSeq" id="WP_003620685.1">
    <property type="nucleotide sequence ID" value="NZ_BJNN01000186.1"/>
</dbReference>
<protein>
    <recommendedName>
        <fullName evidence="3">Phasin protein</fullName>
    </recommendedName>
</protein>
<comment type="caution">
    <text evidence="1">The sequence shown here is derived from an EMBL/GenBank/DDBJ whole genome shotgun (WGS) entry which is preliminary data.</text>
</comment>
<sequence length="95" mass="10794">MTHDFTPTPATDLVKRLPDSLQIAALNLHSQFRTFFLTVKDYRAAGQHGTARAHARQADARMRDLETLVMTTFRADGPEIEAQNWARRNEGKVRS</sequence>
<organism evidence="1 2">
    <name type="scientific">Novacetimonas hansenii</name>
    <name type="common">Komagataeibacter hansenii</name>
    <dbReference type="NCBI Taxonomy" id="436"/>
    <lineage>
        <taxon>Bacteria</taxon>
        <taxon>Pseudomonadati</taxon>
        <taxon>Pseudomonadota</taxon>
        <taxon>Alphaproteobacteria</taxon>
        <taxon>Acetobacterales</taxon>
        <taxon>Acetobacteraceae</taxon>
        <taxon>Novacetimonas</taxon>
    </lineage>
</organism>
<name>A0ABQ0SJ33_NOVHA</name>
<keyword evidence="2" id="KW-1185">Reference proteome</keyword>
<evidence type="ECO:0000313" key="1">
    <source>
        <dbReference type="EMBL" id="GEC65232.1"/>
    </source>
</evidence>
<dbReference type="Proteomes" id="UP000319478">
    <property type="component" value="Unassembled WGS sequence"/>
</dbReference>
<proteinExistence type="predicted"/>
<accession>A0ABQ0SJ33</accession>
<evidence type="ECO:0008006" key="3">
    <source>
        <dbReference type="Google" id="ProtNLM"/>
    </source>
</evidence>
<gene>
    <name evidence="1" type="ORF">GHA01_30810</name>
</gene>
<dbReference type="EMBL" id="BJNN01000186">
    <property type="protein sequence ID" value="GEC65232.1"/>
    <property type="molecule type" value="Genomic_DNA"/>
</dbReference>
<evidence type="ECO:0000313" key="2">
    <source>
        <dbReference type="Proteomes" id="UP000319478"/>
    </source>
</evidence>
<reference evidence="1 2" key="1">
    <citation type="submission" date="2019-06" db="EMBL/GenBank/DDBJ databases">
        <title>Whole genome shotgun sequence of Komagataeibacter hansenii NBRC 14820.</title>
        <authorList>
            <person name="Hosoyama A."/>
            <person name="Uohara A."/>
            <person name="Ohji S."/>
            <person name="Ichikawa N."/>
        </authorList>
    </citation>
    <scope>NUCLEOTIDE SEQUENCE [LARGE SCALE GENOMIC DNA]</scope>
    <source>
        <strain evidence="1 2">NBRC 14820</strain>
    </source>
</reference>